<dbReference type="Proteomes" id="UP001596201">
    <property type="component" value="Unassembled WGS sequence"/>
</dbReference>
<protein>
    <submittedName>
        <fullName evidence="2">Glycosyltransferase family 4 protein</fullName>
        <ecNumber evidence="2">2.4.-.-</ecNumber>
    </submittedName>
</protein>
<dbReference type="InterPro" id="IPR001296">
    <property type="entry name" value="Glyco_trans_1"/>
</dbReference>
<dbReference type="PANTHER" id="PTHR45919:SF1">
    <property type="entry name" value="GDP-MAN:MAN(3)GLCNAC(2)-PP-DOL ALPHA-1,2-MANNOSYLTRANSFERASE"/>
    <property type="match status" value="1"/>
</dbReference>
<name>A0ABD5RET6_9EURY</name>
<sequence length="394" mass="43718">MRPIRQARAMADFGVLHEGINAGGGAEAVGLHTVSALADAGHEVTLYTTGEPDLRTLADDYDLDFPAEVRVRSVRTPAISAVNHAATLARPLGVTDFPLLRTAVFERVVARRYRPDHDRLVCTHGEFQVDGAVEYVHFPYFSADAMRRYDTRFAESLYPAYHRVCRTVKRRESDAETLTLTNSAWTADVLHETLGTDATVVHPPVAVDAFDPPTWTEQESGFVAVGRLHPLKRQDELVEVVAGLRERGIDTHLHLVGSDGSAEYADRLRAQAREFDWLHVEGRVARDRLVSLLERHRYAIHGRRYEHFGIAVAEALAAGCLPFVHASGGQQEVVAGIDALRYEDVPSAVTTTASVLDSSETQASLRDRLDGRAAQYSRDRFERAMREAVESTLR</sequence>
<gene>
    <name evidence="2" type="ORF">ACFPJ5_16700</name>
</gene>
<dbReference type="EC" id="2.4.-.-" evidence="2"/>
<dbReference type="EMBL" id="JBHSKX010000002">
    <property type="protein sequence ID" value="MFC5368567.1"/>
    <property type="molecule type" value="Genomic_DNA"/>
</dbReference>
<dbReference type="Gene3D" id="3.40.50.2000">
    <property type="entry name" value="Glycogen Phosphorylase B"/>
    <property type="match status" value="2"/>
</dbReference>
<reference evidence="2 3" key="1">
    <citation type="journal article" date="2019" name="Int. J. Syst. Evol. Microbiol.">
        <title>The Global Catalogue of Microorganisms (GCM) 10K type strain sequencing project: providing services to taxonomists for standard genome sequencing and annotation.</title>
        <authorList>
            <consortium name="The Broad Institute Genomics Platform"/>
            <consortium name="The Broad Institute Genome Sequencing Center for Infectious Disease"/>
            <person name="Wu L."/>
            <person name="Ma J."/>
        </authorList>
    </citation>
    <scope>NUCLEOTIDE SEQUENCE [LARGE SCALE GENOMIC DNA]</scope>
    <source>
        <strain evidence="2 3">CGMCC 1.12237</strain>
    </source>
</reference>
<dbReference type="InterPro" id="IPR038013">
    <property type="entry name" value="ALG11"/>
</dbReference>
<keyword evidence="3" id="KW-1185">Reference proteome</keyword>
<keyword evidence="2" id="KW-0328">Glycosyltransferase</keyword>
<keyword evidence="2" id="KW-0808">Transferase</keyword>
<dbReference type="PANTHER" id="PTHR45919">
    <property type="entry name" value="GDP-MAN:MAN(3)GLCNAC(2)-PP-DOL ALPHA-1,2-MANNOSYLTRANSFERASE"/>
    <property type="match status" value="1"/>
</dbReference>
<evidence type="ECO:0000313" key="3">
    <source>
        <dbReference type="Proteomes" id="UP001596201"/>
    </source>
</evidence>
<dbReference type="CDD" id="cd03801">
    <property type="entry name" value="GT4_PimA-like"/>
    <property type="match status" value="1"/>
</dbReference>
<dbReference type="RefSeq" id="WP_227230839.1">
    <property type="nucleotide sequence ID" value="NZ_JAJCVJ010000002.1"/>
</dbReference>
<dbReference type="SUPFAM" id="SSF53756">
    <property type="entry name" value="UDP-Glycosyltransferase/glycogen phosphorylase"/>
    <property type="match status" value="1"/>
</dbReference>
<proteinExistence type="predicted"/>
<organism evidence="2 3">
    <name type="scientific">Salinirubrum litoreum</name>
    <dbReference type="NCBI Taxonomy" id="1126234"/>
    <lineage>
        <taxon>Archaea</taxon>
        <taxon>Methanobacteriati</taxon>
        <taxon>Methanobacteriota</taxon>
        <taxon>Stenosarchaea group</taxon>
        <taxon>Halobacteria</taxon>
        <taxon>Halobacteriales</taxon>
        <taxon>Haloferacaceae</taxon>
        <taxon>Salinirubrum</taxon>
    </lineage>
</organism>
<comment type="caution">
    <text evidence="2">The sequence shown here is derived from an EMBL/GenBank/DDBJ whole genome shotgun (WGS) entry which is preliminary data.</text>
</comment>
<dbReference type="AlphaFoldDB" id="A0ABD5RET6"/>
<feature type="domain" description="Glycosyl transferase family 1" evidence="1">
    <location>
        <begin position="216"/>
        <end position="335"/>
    </location>
</feature>
<dbReference type="GO" id="GO:0016757">
    <property type="term" value="F:glycosyltransferase activity"/>
    <property type="evidence" value="ECO:0007669"/>
    <property type="project" value="UniProtKB-KW"/>
</dbReference>
<evidence type="ECO:0000259" key="1">
    <source>
        <dbReference type="Pfam" id="PF00534"/>
    </source>
</evidence>
<dbReference type="Pfam" id="PF00534">
    <property type="entry name" value="Glycos_transf_1"/>
    <property type="match status" value="1"/>
</dbReference>
<accession>A0ABD5RET6</accession>
<evidence type="ECO:0000313" key="2">
    <source>
        <dbReference type="EMBL" id="MFC5368567.1"/>
    </source>
</evidence>